<dbReference type="GO" id="GO:0004930">
    <property type="term" value="F:G protein-coupled receptor activity"/>
    <property type="evidence" value="ECO:0007669"/>
    <property type="project" value="UniProtKB-KW"/>
</dbReference>
<feature type="transmembrane region" description="Helical" evidence="10">
    <location>
        <begin position="195"/>
        <end position="215"/>
    </location>
</feature>
<feature type="transmembrane region" description="Helical" evidence="10">
    <location>
        <begin position="103"/>
        <end position="136"/>
    </location>
</feature>
<protein>
    <submittedName>
        <fullName evidence="12">Putative prostaglandin E2 receptor EP4 subtype</fullName>
    </submittedName>
</protein>
<evidence type="ECO:0000256" key="9">
    <source>
        <dbReference type="ARBA" id="ARBA00023224"/>
    </source>
</evidence>
<gene>
    <name evidence="12" type="ORF">BSL78_18440</name>
</gene>
<dbReference type="STRING" id="307972.A0A2G8K9P1"/>
<keyword evidence="6 10" id="KW-0472">Membrane</keyword>
<evidence type="ECO:0000256" key="1">
    <source>
        <dbReference type="ARBA" id="ARBA00004651"/>
    </source>
</evidence>
<feature type="domain" description="G-protein coupled receptors family 1 profile" evidence="11">
    <location>
        <begin position="1"/>
        <end position="136"/>
    </location>
</feature>
<comment type="caution">
    <text evidence="12">The sequence shown here is derived from an EMBL/GenBank/DDBJ whole genome shotgun (WGS) entry which is preliminary data.</text>
</comment>
<evidence type="ECO:0000256" key="2">
    <source>
        <dbReference type="ARBA" id="ARBA00022475"/>
    </source>
</evidence>
<dbReference type="SUPFAM" id="SSF81321">
    <property type="entry name" value="Family A G protein-coupled receptor-like"/>
    <property type="match status" value="1"/>
</dbReference>
<keyword evidence="13" id="KW-1185">Reference proteome</keyword>
<evidence type="ECO:0000259" key="11">
    <source>
        <dbReference type="PROSITE" id="PS50262"/>
    </source>
</evidence>
<dbReference type="PANTHER" id="PTHR11866:SF16">
    <property type="entry name" value="PROSTAGLANDIN E2 RECEPTOR EP4 SUBTYPE-LIKE PROTEIN"/>
    <property type="match status" value="1"/>
</dbReference>
<dbReference type="GO" id="GO:0007204">
    <property type="term" value="P:positive regulation of cytosolic calcium ion concentration"/>
    <property type="evidence" value="ECO:0007669"/>
    <property type="project" value="TreeGrafter"/>
</dbReference>
<keyword evidence="5" id="KW-0297">G-protein coupled receptor</keyword>
<proteinExistence type="predicted"/>
<dbReference type="EMBL" id="MRZV01000761">
    <property type="protein sequence ID" value="PIK44689.1"/>
    <property type="molecule type" value="Genomic_DNA"/>
</dbReference>
<dbReference type="AlphaFoldDB" id="A0A2G8K9P1"/>
<keyword evidence="8" id="KW-0325">Glycoprotein</keyword>
<evidence type="ECO:0000313" key="13">
    <source>
        <dbReference type="Proteomes" id="UP000230750"/>
    </source>
</evidence>
<organism evidence="12 13">
    <name type="scientific">Stichopus japonicus</name>
    <name type="common">Sea cucumber</name>
    <dbReference type="NCBI Taxonomy" id="307972"/>
    <lineage>
        <taxon>Eukaryota</taxon>
        <taxon>Metazoa</taxon>
        <taxon>Echinodermata</taxon>
        <taxon>Eleutherozoa</taxon>
        <taxon>Echinozoa</taxon>
        <taxon>Holothuroidea</taxon>
        <taxon>Aspidochirotacea</taxon>
        <taxon>Aspidochirotida</taxon>
        <taxon>Stichopodidae</taxon>
        <taxon>Apostichopus</taxon>
    </lineage>
</organism>
<dbReference type="Proteomes" id="UP000230750">
    <property type="component" value="Unassembled WGS sequence"/>
</dbReference>
<name>A0A2G8K9P1_STIJA</name>
<dbReference type="PROSITE" id="PS50262">
    <property type="entry name" value="G_PROTEIN_RECEP_F1_2"/>
    <property type="match status" value="1"/>
</dbReference>
<dbReference type="InterPro" id="IPR000276">
    <property type="entry name" value="GPCR_Rhodpsn"/>
</dbReference>
<dbReference type="GO" id="GO:0005886">
    <property type="term" value="C:plasma membrane"/>
    <property type="evidence" value="ECO:0007669"/>
    <property type="project" value="UniProtKB-SubCell"/>
</dbReference>
<evidence type="ECO:0000256" key="6">
    <source>
        <dbReference type="ARBA" id="ARBA00023136"/>
    </source>
</evidence>
<dbReference type="Gene3D" id="1.20.1070.10">
    <property type="entry name" value="Rhodopsin 7-helix transmembrane proteins"/>
    <property type="match status" value="1"/>
</dbReference>
<dbReference type="GO" id="GO:0007189">
    <property type="term" value="P:adenylate cyclase-activating G protein-coupled receptor signaling pathway"/>
    <property type="evidence" value="ECO:0007669"/>
    <property type="project" value="TreeGrafter"/>
</dbReference>
<evidence type="ECO:0000313" key="12">
    <source>
        <dbReference type="EMBL" id="PIK44689.1"/>
    </source>
</evidence>
<dbReference type="PANTHER" id="PTHR11866">
    <property type="entry name" value="G-PROTEIN COUPLED RECEPTOR FAMILY 1 MEMBER"/>
    <property type="match status" value="1"/>
</dbReference>
<evidence type="ECO:0000256" key="7">
    <source>
        <dbReference type="ARBA" id="ARBA00023170"/>
    </source>
</evidence>
<keyword evidence="4 10" id="KW-1133">Transmembrane helix</keyword>
<feature type="transmembrane region" description="Helical" evidence="10">
    <location>
        <begin position="20"/>
        <end position="39"/>
    </location>
</feature>
<dbReference type="InterPro" id="IPR008365">
    <property type="entry name" value="Prostanoid_rcpt"/>
</dbReference>
<sequence>MGHINGLHWIGGHALCNFHGIAILNYGLCLSYLTGALAWERFLATCRPGTYDKKIERRKIPYIIALMWVVATFTALLPLAGFGRFTQQYPQTWCFLDMRYEETVGRLFCSILATAIAAICLFLLATLVAASGVCVYRTYHERRNKLPTTRYRVDMDGFIGNSTPHSSRTNGPLIRLPREVTSSYDDIPHGKFRSLLCWATFQYSMVAMAFSFVTFL</sequence>
<dbReference type="InterPro" id="IPR017452">
    <property type="entry name" value="GPCR_Rhodpsn_7TM"/>
</dbReference>
<feature type="transmembrane region" description="Helical" evidence="10">
    <location>
        <begin position="60"/>
        <end position="83"/>
    </location>
</feature>
<accession>A0A2G8K9P1</accession>
<reference evidence="12 13" key="1">
    <citation type="journal article" date="2017" name="PLoS Biol.">
        <title>The sea cucumber genome provides insights into morphological evolution and visceral regeneration.</title>
        <authorList>
            <person name="Zhang X."/>
            <person name="Sun L."/>
            <person name="Yuan J."/>
            <person name="Sun Y."/>
            <person name="Gao Y."/>
            <person name="Zhang L."/>
            <person name="Li S."/>
            <person name="Dai H."/>
            <person name="Hamel J.F."/>
            <person name="Liu C."/>
            <person name="Yu Y."/>
            <person name="Liu S."/>
            <person name="Lin W."/>
            <person name="Guo K."/>
            <person name="Jin S."/>
            <person name="Xu P."/>
            <person name="Storey K.B."/>
            <person name="Huan P."/>
            <person name="Zhang T."/>
            <person name="Zhou Y."/>
            <person name="Zhang J."/>
            <person name="Lin C."/>
            <person name="Li X."/>
            <person name="Xing L."/>
            <person name="Huo D."/>
            <person name="Sun M."/>
            <person name="Wang L."/>
            <person name="Mercier A."/>
            <person name="Li F."/>
            <person name="Yang H."/>
            <person name="Xiang J."/>
        </authorList>
    </citation>
    <scope>NUCLEOTIDE SEQUENCE [LARGE SCALE GENOMIC DNA]</scope>
    <source>
        <strain evidence="12">Shaxun</strain>
        <tissue evidence="12">Muscle</tissue>
    </source>
</reference>
<evidence type="ECO:0000256" key="3">
    <source>
        <dbReference type="ARBA" id="ARBA00022692"/>
    </source>
</evidence>
<keyword evidence="2" id="KW-1003">Cell membrane</keyword>
<keyword evidence="3 10" id="KW-0812">Transmembrane</keyword>
<keyword evidence="7 12" id="KW-0675">Receptor</keyword>
<dbReference type="OrthoDB" id="5959154at2759"/>
<keyword evidence="9" id="KW-0807">Transducer</keyword>
<evidence type="ECO:0000256" key="4">
    <source>
        <dbReference type="ARBA" id="ARBA00022989"/>
    </source>
</evidence>
<evidence type="ECO:0000256" key="5">
    <source>
        <dbReference type="ARBA" id="ARBA00023040"/>
    </source>
</evidence>
<evidence type="ECO:0000256" key="8">
    <source>
        <dbReference type="ARBA" id="ARBA00023180"/>
    </source>
</evidence>
<comment type="subcellular location">
    <subcellularLocation>
        <location evidence="1">Cell membrane</location>
        <topology evidence="1">Multi-pass membrane protein</topology>
    </subcellularLocation>
</comment>
<evidence type="ECO:0000256" key="10">
    <source>
        <dbReference type="SAM" id="Phobius"/>
    </source>
</evidence>
<dbReference type="PRINTS" id="PR01788">
    <property type="entry name" value="PROSTANOIDR"/>
</dbReference>
<dbReference type="Pfam" id="PF00001">
    <property type="entry name" value="7tm_1"/>
    <property type="match status" value="1"/>
</dbReference>